<organism evidence="1">
    <name type="scientific">marine sediment metagenome</name>
    <dbReference type="NCBI Taxonomy" id="412755"/>
    <lineage>
        <taxon>unclassified sequences</taxon>
        <taxon>metagenomes</taxon>
        <taxon>ecological metagenomes</taxon>
    </lineage>
</organism>
<comment type="caution">
    <text evidence="1">The sequence shown here is derived from an EMBL/GenBank/DDBJ whole genome shotgun (WGS) entry which is preliminary data.</text>
</comment>
<evidence type="ECO:0000313" key="1">
    <source>
        <dbReference type="EMBL" id="KKL06760.1"/>
    </source>
</evidence>
<protein>
    <submittedName>
        <fullName evidence="1">Uncharacterized protein</fullName>
    </submittedName>
</protein>
<accession>A0A0F9ABF6</accession>
<name>A0A0F9ABF6_9ZZZZ</name>
<sequence length="62" mass="7305">MTKKEKEKTLYDAYKKGYLDGTLAVVYAFTVPDEDIQDKFKSKEVILEVISKSYHKWMGFLH</sequence>
<proteinExistence type="predicted"/>
<reference evidence="1" key="1">
    <citation type="journal article" date="2015" name="Nature">
        <title>Complex archaea that bridge the gap between prokaryotes and eukaryotes.</title>
        <authorList>
            <person name="Spang A."/>
            <person name="Saw J.H."/>
            <person name="Jorgensen S.L."/>
            <person name="Zaremba-Niedzwiedzka K."/>
            <person name="Martijn J."/>
            <person name="Lind A.E."/>
            <person name="van Eijk R."/>
            <person name="Schleper C."/>
            <person name="Guy L."/>
            <person name="Ettema T.J."/>
        </authorList>
    </citation>
    <scope>NUCLEOTIDE SEQUENCE</scope>
</reference>
<dbReference type="AlphaFoldDB" id="A0A0F9ABF6"/>
<dbReference type="EMBL" id="LAZR01043571">
    <property type="protein sequence ID" value="KKL06760.1"/>
    <property type="molecule type" value="Genomic_DNA"/>
</dbReference>
<feature type="non-terminal residue" evidence="1">
    <location>
        <position position="62"/>
    </location>
</feature>
<gene>
    <name evidence="1" type="ORF">LCGC14_2592790</name>
</gene>